<gene>
    <name evidence="1" type="ORF">Ccrd_013785</name>
</gene>
<dbReference type="Gramene" id="KVI07850">
    <property type="protein sequence ID" value="KVI07850"/>
    <property type="gene ID" value="Ccrd_013785"/>
</dbReference>
<accession>A0A103YEY4</accession>
<proteinExistence type="predicted"/>
<sequence>MDGAQEIVETPTQFFSNPETIKGVDKIIKVYEKLQMPDFSLGLTQEFEEVVDPKENAPNRDDNDVVPNVKPISEIDIHRSHWSKSFKGGRKNMFTVYE</sequence>
<dbReference type="AlphaFoldDB" id="A0A103YEY4"/>
<dbReference type="Proteomes" id="UP000243975">
    <property type="component" value="Unassembled WGS sequence"/>
</dbReference>
<protein>
    <submittedName>
        <fullName evidence="1">Uncharacterized protein</fullName>
    </submittedName>
</protein>
<dbReference type="EMBL" id="LEKV01001481">
    <property type="protein sequence ID" value="KVI07850.1"/>
    <property type="molecule type" value="Genomic_DNA"/>
</dbReference>
<comment type="caution">
    <text evidence="1">The sequence shown here is derived from an EMBL/GenBank/DDBJ whole genome shotgun (WGS) entry which is preliminary data.</text>
</comment>
<reference evidence="1 2" key="1">
    <citation type="journal article" date="2016" name="Sci. Rep.">
        <title>The genome sequence of the outbreeding globe artichoke constructed de novo incorporating a phase-aware low-pass sequencing strategy of F1 progeny.</title>
        <authorList>
            <person name="Scaglione D."/>
            <person name="Reyes-Chin-Wo S."/>
            <person name="Acquadro A."/>
            <person name="Froenicke L."/>
            <person name="Portis E."/>
            <person name="Beitel C."/>
            <person name="Tirone M."/>
            <person name="Mauro R."/>
            <person name="Lo Monaco A."/>
            <person name="Mauromicale G."/>
            <person name="Faccioli P."/>
            <person name="Cattivelli L."/>
            <person name="Rieseberg L."/>
            <person name="Michelmore R."/>
            <person name="Lanteri S."/>
        </authorList>
    </citation>
    <scope>NUCLEOTIDE SEQUENCE [LARGE SCALE GENOMIC DNA]</scope>
    <source>
        <strain evidence="1">2C</strain>
    </source>
</reference>
<evidence type="ECO:0000313" key="2">
    <source>
        <dbReference type="Proteomes" id="UP000243975"/>
    </source>
</evidence>
<keyword evidence="2" id="KW-1185">Reference proteome</keyword>
<organism evidence="1 2">
    <name type="scientific">Cynara cardunculus var. scolymus</name>
    <name type="common">Globe artichoke</name>
    <name type="synonym">Cynara scolymus</name>
    <dbReference type="NCBI Taxonomy" id="59895"/>
    <lineage>
        <taxon>Eukaryota</taxon>
        <taxon>Viridiplantae</taxon>
        <taxon>Streptophyta</taxon>
        <taxon>Embryophyta</taxon>
        <taxon>Tracheophyta</taxon>
        <taxon>Spermatophyta</taxon>
        <taxon>Magnoliopsida</taxon>
        <taxon>eudicotyledons</taxon>
        <taxon>Gunneridae</taxon>
        <taxon>Pentapetalae</taxon>
        <taxon>asterids</taxon>
        <taxon>campanulids</taxon>
        <taxon>Asterales</taxon>
        <taxon>Asteraceae</taxon>
        <taxon>Carduoideae</taxon>
        <taxon>Cardueae</taxon>
        <taxon>Carduinae</taxon>
        <taxon>Cynara</taxon>
    </lineage>
</organism>
<evidence type="ECO:0000313" key="1">
    <source>
        <dbReference type="EMBL" id="KVI07850.1"/>
    </source>
</evidence>
<name>A0A103YEY4_CYNCS</name>